<evidence type="ECO:0000256" key="3">
    <source>
        <dbReference type="PROSITE-ProRule" id="PRU01052"/>
    </source>
</evidence>
<dbReference type="PROSITE" id="PS51715">
    <property type="entry name" value="G_GB1_RHD3"/>
    <property type="match status" value="1"/>
</dbReference>
<comment type="caution">
    <text evidence="5">The sequence shown here is derived from an EMBL/GenBank/DDBJ whole genome shotgun (WGS) entry which is preliminary data.</text>
</comment>
<proteinExistence type="inferred from homology"/>
<keyword evidence="2" id="KW-0342">GTP-binding</keyword>
<evidence type="ECO:0000259" key="4">
    <source>
        <dbReference type="PROSITE" id="PS51715"/>
    </source>
</evidence>
<dbReference type="Proteomes" id="UP000292052">
    <property type="component" value="Unassembled WGS sequence"/>
</dbReference>
<keyword evidence="1" id="KW-0547">Nucleotide-binding</keyword>
<reference evidence="5 6" key="1">
    <citation type="submission" date="2017-03" db="EMBL/GenBank/DDBJ databases">
        <title>Genome of the blue death feigning beetle - Asbolus verrucosus.</title>
        <authorList>
            <person name="Rider S.D."/>
        </authorList>
    </citation>
    <scope>NUCLEOTIDE SEQUENCE [LARGE SCALE GENOMIC DNA]</scope>
    <source>
        <strain evidence="5">Butters</strain>
        <tissue evidence="5">Head and leg muscle</tissue>
    </source>
</reference>
<dbReference type="AlphaFoldDB" id="A0A482W8H4"/>
<dbReference type="Gene3D" id="3.40.50.300">
    <property type="entry name" value="P-loop containing nucleotide triphosphate hydrolases"/>
    <property type="match status" value="2"/>
</dbReference>
<dbReference type="Pfam" id="PF02263">
    <property type="entry name" value="GBP"/>
    <property type="match status" value="2"/>
</dbReference>
<evidence type="ECO:0000256" key="1">
    <source>
        <dbReference type="ARBA" id="ARBA00022741"/>
    </source>
</evidence>
<feature type="domain" description="GB1/RHD3-type G" evidence="4">
    <location>
        <begin position="39"/>
        <end position="372"/>
    </location>
</feature>
<dbReference type="InterPro" id="IPR015894">
    <property type="entry name" value="Guanylate-bd_N"/>
</dbReference>
<dbReference type="GO" id="GO:0005525">
    <property type="term" value="F:GTP binding"/>
    <property type="evidence" value="ECO:0007669"/>
    <property type="project" value="UniProtKB-KW"/>
</dbReference>
<organism evidence="5 6">
    <name type="scientific">Asbolus verrucosus</name>
    <name type="common">Desert ironclad beetle</name>
    <dbReference type="NCBI Taxonomy" id="1661398"/>
    <lineage>
        <taxon>Eukaryota</taxon>
        <taxon>Metazoa</taxon>
        <taxon>Ecdysozoa</taxon>
        <taxon>Arthropoda</taxon>
        <taxon>Hexapoda</taxon>
        <taxon>Insecta</taxon>
        <taxon>Pterygota</taxon>
        <taxon>Neoptera</taxon>
        <taxon>Endopterygota</taxon>
        <taxon>Coleoptera</taxon>
        <taxon>Polyphaga</taxon>
        <taxon>Cucujiformia</taxon>
        <taxon>Tenebrionidae</taxon>
        <taxon>Pimeliinae</taxon>
        <taxon>Asbolus</taxon>
    </lineage>
</organism>
<evidence type="ECO:0000256" key="2">
    <source>
        <dbReference type="ARBA" id="ARBA00023134"/>
    </source>
</evidence>
<accession>A0A482W8H4</accession>
<keyword evidence="6" id="KW-1185">Reference proteome</keyword>
<dbReference type="PANTHER" id="PTHR10751">
    <property type="entry name" value="GUANYLATE BINDING PROTEIN"/>
    <property type="match status" value="1"/>
</dbReference>
<dbReference type="OrthoDB" id="7788754at2759"/>
<dbReference type="GO" id="GO:0003924">
    <property type="term" value="F:GTPase activity"/>
    <property type="evidence" value="ECO:0007669"/>
    <property type="project" value="InterPro"/>
</dbReference>
<sequence>MTSADQPHAEQIIDINEDKKIVPRLDTLHKILLQDEIKDKHVCVVSITGTYRPGKSFLLNFLLHFLNLRYKGKKDVTNWLGSNDEPISGFPWKSGSLRHTFGILIWSEVFLAELSTGEEIAIILLDTQGSFDNGTRLAESASIFALTALVSSMQIYNLKEGLRQYDLSNLQSEGGQFFLDSELKIDETQPSDLVSLKQDFKKIFEKLECFLLPYPGKASAIVHHKTIVNESISLYENVMDFVKDRNCKALDEYALHEEHTRNYGQCIFDKKNNCSFQNLLVLIRDWPYPHEYKFGAEGGREFLNCELGSNELQSSDLIALKDDVKNLFESISCFLLPHPGRSITAATALEGIDNEFKKYVELLGSTILAPENLIAKKVNGEKVKATAEVHHKDTIEESIALYENLMAFIKIRESKSLGKNLVYKKHCESKSTAIAYFRTKRKMGDKATNDKYDLVLQQVS</sequence>
<dbReference type="SUPFAM" id="SSF52540">
    <property type="entry name" value="P-loop containing nucleoside triphosphate hydrolases"/>
    <property type="match status" value="1"/>
</dbReference>
<name>A0A482W8H4_ASBVE</name>
<evidence type="ECO:0000313" key="6">
    <source>
        <dbReference type="Proteomes" id="UP000292052"/>
    </source>
</evidence>
<dbReference type="InterPro" id="IPR027417">
    <property type="entry name" value="P-loop_NTPase"/>
</dbReference>
<evidence type="ECO:0000313" key="5">
    <source>
        <dbReference type="EMBL" id="RZC41049.1"/>
    </source>
</evidence>
<gene>
    <name evidence="5" type="ORF">BDFB_008004</name>
</gene>
<dbReference type="InterPro" id="IPR030386">
    <property type="entry name" value="G_GB1_RHD3_dom"/>
</dbReference>
<protein>
    <submittedName>
        <fullName evidence="5">GBP domain containing protein</fullName>
    </submittedName>
</protein>
<comment type="similarity">
    <text evidence="3">Belongs to the TRAFAC class dynamin-like GTPase superfamily. GB1/RHD3 GTPase family.</text>
</comment>
<dbReference type="EMBL" id="QDEB01020618">
    <property type="protein sequence ID" value="RZC41049.1"/>
    <property type="molecule type" value="Genomic_DNA"/>
</dbReference>